<comment type="caution">
    <text evidence="7">The sequence shown here is derived from an EMBL/GenBank/DDBJ whole genome shotgun (WGS) entry which is preliminary data.</text>
</comment>
<evidence type="ECO:0000256" key="5">
    <source>
        <dbReference type="ARBA" id="ARBA00023136"/>
    </source>
</evidence>
<dbReference type="GO" id="GO:0016020">
    <property type="term" value="C:membrane"/>
    <property type="evidence" value="ECO:0007669"/>
    <property type="project" value="UniProtKB-SubCell"/>
</dbReference>
<organism evidence="7 8">
    <name type="scientific">Stephanodiscus triporus</name>
    <dbReference type="NCBI Taxonomy" id="2934178"/>
    <lineage>
        <taxon>Eukaryota</taxon>
        <taxon>Sar</taxon>
        <taxon>Stramenopiles</taxon>
        <taxon>Ochrophyta</taxon>
        <taxon>Bacillariophyta</taxon>
        <taxon>Coscinodiscophyceae</taxon>
        <taxon>Thalassiosirophycidae</taxon>
        <taxon>Stephanodiscales</taxon>
        <taxon>Stephanodiscaceae</taxon>
        <taxon>Stephanodiscus</taxon>
    </lineage>
</organism>
<evidence type="ECO:0000256" key="1">
    <source>
        <dbReference type="ARBA" id="ARBA00004167"/>
    </source>
</evidence>
<dbReference type="InterPro" id="IPR024491">
    <property type="entry name" value="Se_SelK/SelG"/>
</dbReference>
<evidence type="ECO:0000256" key="6">
    <source>
        <dbReference type="SAM" id="MobiDB-lite"/>
    </source>
</evidence>
<evidence type="ECO:0000313" key="7">
    <source>
        <dbReference type="EMBL" id="KAL3781494.1"/>
    </source>
</evidence>
<reference evidence="7 8" key="1">
    <citation type="submission" date="2024-10" db="EMBL/GenBank/DDBJ databases">
        <title>Updated reference genomes for cyclostephanoid diatoms.</title>
        <authorList>
            <person name="Roberts W.R."/>
            <person name="Alverson A.J."/>
        </authorList>
    </citation>
    <scope>NUCLEOTIDE SEQUENCE [LARGE SCALE GENOMIC DNA]</scope>
    <source>
        <strain evidence="7 8">AJA276-08</strain>
    </source>
</reference>
<proteinExistence type="predicted"/>
<dbReference type="AlphaFoldDB" id="A0ABD3NZY5"/>
<accession>A0ABD3NZY5</accession>
<keyword evidence="8" id="KW-1185">Reference proteome</keyword>
<keyword evidence="3" id="KW-0712">Selenocysteine</keyword>
<evidence type="ECO:0000256" key="3">
    <source>
        <dbReference type="ARBA" id="ARBA00022933"/>
    </source>
</evidence>
<keyword evidence="4" id="KW-1133">Transmembrane helix</keyword>
<dbReference type="PANTHER" id="PTHR16875:SF0">
    <property type="entry name" value="SELENOPROTEIN K"/>
    <property type="match status" value="1"/>
</dbReference>
<sequence>MVYITSEGTLSETKKRKWGLSIIRDLIVAFFDLVGLFFRTLTASPAALETERGQRRTTYAQRQGVRRSGGGPGASGGGGANIRGVNRLGCAKAGAGG</sequence>
<dbReference type="Proteomes" id="UP001530315">
    <property type="component" value="Unassembled WGS sequence"/>
</dbReference>
<keyword evidence="2" id="KW-0812">Transmembrane</keyword>
<comment type="subcellular location">
    <subcellularLocation>
        <location evidence="1">Membrane</location>
        <topology evidence="1">Single-pass membrane protein</topology>
    </subcellularLocation>
</comment>
<evidence type="ECO:0000256" key="4">
    <source>
        <dbReference type="ARBA" id="ARBA00022989"/>
    </source>
</evidence>
<dbReference type="EMBL" id="JALLAZ020001062">
    <property type="protein sequence ID" value="KAL3781494.1"/>
    <property type="molecule type" value="Genomic_DNA"/>
</dbReference>
<evidence type="ECO:0008006" key="9">
    <source>
        <dbReference type="Google" id="ProtNLM"/>
    </source>
</evidence>
<protein>
    <recommendedName>
        <fullName evidence="9">RDD domain-containing protein</fullName>
    </recommendedName>
</protein>
<evidence type="ECO:0000313" key="8">
    <source>
        <dbReference type="Proteomes" id="UP001530315"/>
    </source>
</evidence>
<dbReference type="PANTHER" id="PTHR16875">
    <property type="entry name" value="SELENOPROTEIN K"/>
    <property type="match status" value="1"/>
</dbReference>
<feature type="region of interest" description="Disordered" evidence="6">
    <location>
        <begin position="49"/>
        <end position="85"/>
    </location>
</feature>
<name>A0ABD3NZY5_9STRA</name>
<gene>
    <name evidence="7" type="ORF">ACHAW5_003488</name>
</gene>
<dbReference type="Pfam" id="PF10961">
    <property type="entry name" value="SelK_SelG"/>
    <property type="match status" value="1"/>
</dbReference>
<evidence type="ECO:0000256" key="2">
    <source>
        <dbReference type="ARBA" id="ARBA00022692"/>
    </source>
</evidence>
<keyword evidence="5" id="KW-0472">Membrane</keyword>
<feature type="compositionally biased region" description="Gly residues" evidence="6">
    <location>
        <begin position="67"/>
        <end position="81"/>
    </location>
</feature>